<protein>
    <submittedName>
        <fullName evidence="1">Uncharacterized protein</fullName>
    </submittedName>
</protein>
<dbReference type="Proteomes" id="UP001623348">
    <property type="component" value="Unassembled WGS sequence"/>
</dbReference>
<keyword evidence="2" id="KW-1185">Reference proteome</keyword>
<evidence type="ECO:0000313" key="1">
    <source>
        <dbReference type="EMBL" id="GAB0193112.1"/>
    </source>
</evidence>
<gene>
    <name evidence="1" type="ORF">GRJ2_001776500</name>
</gene>
<evidence type="ECO:0000313" key="2">
    <source>
        <dbReference type="Proteomes" id="UP001623348"/>
    </source>
</evidence>
<dbReference type="AlphaFoldDB" id="A0ABC9X6Q5"/>
<comment type="caution">
    <text evidence="1">The sequence shown here is derived from an EMBL/GenBank/DDBJ whole genome shotgun (WGS) entry which is preliminary data.</text>
</comment>
<sequence length="67" mass="7397">MTYFSCSSEKLFNATVANSDNTITTVPTTLSTLNHLGRQREGPGRDYSSCLTSLMEEDYDPEVNSSL</sequence>
<reference evidence="1 2" key="1">
    <citation type="submission" date="2024-06" db="EMBL/GenBank/DDBJ databases">
        <title>The draft genome of Grus japonensis, version 3.</title>
        <authorList>
            <person name="Nabeshima K."/>
            <person name="Suzuki S."/>
            <person name="Onuma M."/>
        </authorList>
    </citation>
    <scope>NUCLEOTIDE SEQUENCE [LARGE SCALE GENOMIC DNA]</scope>
    <source>
        <strain evidence="1 2">451A</strain>
    </source>
</reference>
<organism evidence="1 2">
    <name type="scientific">Grus japonensis</name>
    <name type="common">Japanese crane</name>
    <name type="synonym">Red-crowned crane</name>
    <dbReference type="NCBI Taxonomy" id="30415"/>
    <lineage>
        <taxon>Eukaryota</taxon>
        <taxon>Metazoa</taxon>
        <taxon>Chordata</taxon>
        <taxon>Craniata</taxon>
        <taxon>Vertebrata</taxon>
        <taxon>Euteleostomi</taxon>
        <taxon>Archelosauria</taxon>
        <taxon>Archosauria</taxon>
        <taxon>Dinosauria</taxon>
        <taxon>Saurischia</taxon>
        <taxon>Theropoda</taxon>
        <taxon>Coelurosauria</taxon>
        <taxon>Aves</taxon>
        <taxon>Neognathae</taxon>
        <taxon>Neoaves</taxon>
        <taxon>Gruiformes</taxon>
        <taxon>Gruidae</taxon>
        <taxon>Grus</taxon>
    </lineage>
</organism>
<name>A0ABC9X6Q5_GRUJA</name>
<dbReference type="EMBL" id="BAAFJT010000008">
    <property type="protein sequence ID" value="GAB0193112.1"/>
    <property type="molecule type" value="Genomic_DNA"/>
</dbReference>
<proteinExistence type="predicted"/>
<accession>A0ABC9X6Q5</accession>